<dbReference type="GO" id="GO:0040029">
    <property type="term" value="P:epigenetic regulation of gene expression"/>
    <property type="evidence" value="ECO:0007669"/>
    <property type="project" value="EnsemblMetazoa"/>
</dbReference>
<dbReference type="GO" id="GO:0006355">
    <property type="term" value="P:regulation of DNA-templated transcription"/>
    <property type="evidence" value="ECO:0007669"/>
    <property type="project" value="InterPro"/>
</dbReference>
<keyword evidence="8" id="KW-0812">Transmembrane</keyword>
<dbReference type="InterPro" id="IPR050281">
    <property type="entry name" value="Flavin_monoamine_oxidase"/>
</dbReference>
<accession>A0A6A5HXF9</accession>
<dbReference type="GO" id="GO:0050660">
    <property type="term" value="F:flavin adenine dinucleotide binding"/>
    <property type="evidence" value="ECO:0007669"/>
    <property type="project" value="UniProtKB-UniRule"/>
</dbReference>
<keyword evidence="4" id="KW-0804">Transcription</keyword>
<dbReference type="Pfam" id="PF01593">
    <property type="entry name" value="Amino_oxidase"/>
    <property type="match status" value="1"/>
</dbReference>
<reference evidence="10 11" key="1">
    <citation type="submission" date="2019-12" db="EMBL/GenBank/DDBJ databases">
        <title>Chromosome-level assembly of the Caenorhabditis remanei genome.</title>
        <authorList>
            <person name="Teterina A.A."/>
            <person name="Willis J.H."/>
            <person name="Phillips P.C."/>
        </authorList>
    </citation>
    <scope>NUCLEOTIDE SEQUENCE [LARGE SCALE GENOMIC DNA]</scope>
    <source>
        <strain evidence="10 11">PX506</strain>
        <tissue evidence="10">Whole organism</tissue>
    </source>
</reference>
<keyword evidence="8" id="KW-0472">Membrane</keyword>
<feature type="binding site" evidence="5">
    <location>
        <position position="167"/>
    </location>
    <ligand>
        <name>FAD</name>
        <dbReference type="ChEBI" id="CHEBI:57692"/>
    </ligand>
</feature>
<keyword evidence="4" id="KW-0539">Nucleus</keyword>
<evidence type="ECO:0000313" key="10">
    <source>
        <dbReference type="EMBL" id="KAF1771716.1"/>
    </source>
</evidence>
<dbReference type="EC" id="1.14.99.66" evidence="4"/>
<feature type="transmembrane region" description="Helical" evidence="8">
    <location>
        <begin position="138"/>
        <end position="159"/>
    </location>
</feature>
<dbReference type="SUPFAM" id="SSF54373">
    <property type="entry name" value="FAD-linked reductases, C-terminal domain"/>
    <property type="match status" value="1"/>
</dbReference>
<evidence type="ECO:0000256" key="5">
    <source>
        <dbReference type="PIRSR" id="PIRSR038051-1"/>
    </source>
</evidence>
<evidence type="ECO:0000313" key="11">
    <source>
        <dbReference type="Proteomes" id="UP000483820"/>
    </source>
</evidence>
<comment type="similarity">
    <text evidence="2 4">Belongs to the flavin monoamine oxidase family.</text>
</comment>
<keyword evidence="8" id="KW-1133">Transmembrane helix</keyword>
<keyword evidence="6" id="KW-0175">Coiled coil</keyword>
<evidence type="ECO:0000256" key="1">
    <source>
        <dbReference type="ARBA" id="ARBA00004123"/>
    </source>
</evidence>
<comment type="subcellular location">
    <subcellularLocation>
        <location evidence="1 4">Nucleus</location>
    </subcellularLocation>
</comment>
<dbReference type="GO" id="GO:0005737">
    <property type="term" value="C:cytoplasm"/>
    <property type="evidence" value="ECO:0007669"/>
    <property type="project" value="EnsemblMetazoa"/>
</dbReference>
<dbReference type="KEGG" id="crq:GCK72_003543"/>
<dbReference type="PROSITE" id="PS50934">
    <property type="entry name" value="SWIRM"/>
    <property type="match status" value="1"/>
</dbReference>
<dbReference type="InterPro" id="IPR017366">
    <property type="entry name" value="Hist_Lys-spec_deMease"/>
</dbReference>
<keyword evidence="4 5" id="KW-0274">FAD</keyword>
<dbReference type="InterPro" id="IPR009057">
    <property type="entry name" value="Homeodomain-like_sf"/>
</dbReference>
<dbReference type="EMBL" id="WUAV01000001">
    <property type="protein sequence ID" value="KAF1771716.1"/>
    <property type="molecule type" value="Genomic_DNA"/>
</dbReference>
<dbReference type="SUPFAM" id="SSF51905">
    <property type="entry name" value="FAD/NAD(P)-binding domain"/>
    <property type="match status" value="1"/>
</dbReference>
<feature type="domain" description="SWIRM" evidence="9">
    <location>
        <begin position="29"/>
        <end position="127"/>
    </location>
</feature>
<feature type="coiled-coil region" evidence="6">
    <location>
        <begin position="291"/>
        <end position="325"/>
    </location>
</feature>
<dbReference type="InterPro" id="IPR007526">
    <property type="entry name" value="SWIRM"/>
</dbReference>
<keyword evidence="4" id="KW-0805">Transcription regulation</keyword>
<proteinExistence type="inferred from homology"/>
<dbReference type="PIRSF" id="PIRSF038051">
    <property type="entry name" value="Histone_Lys-demethylase"/>
    <property type="match status" value="1"/>
</dbReference>
<feature type="binding site" evidence="5">
    <location>
        <position position="173"/>
    </location>
    <ligand>
        <name>FAD</name>
        <dbReference type="ChEBI" id="CHEBI:57692"/>
    </ligand>
</feature>
<comment type="catalytic activity">
    <reaction evidence="4">
        <text>N(6),N(6)-dimethyl-L-lysyl(4)-[histone H3] + 2 A + 2 H2O = L-lysyl(4)-[histone H3] + 2 formaldehyde + 2 AH2</text>
        <dbReference type="Rhea" id="RHEA:60244"/>
        <dbReference type="Rhea" id="RHEA-COMP:15540"/>
        <dbReference type="Rhea" id="RHEA-COMP:15547"/>
        <dbReference type="ChEBI" id="CHEBI:13193"/>
        <dbReference type="ChEBI" id="CHEBI:15377"/>
        <dbReference type="ChEBI" id="CHEBI:16842"/>
        <dbReference type="ChEBI" id="CHEBI:17499"/>
        <dbReference type="ChEBI" id="CHEBI:29969"/>
        <dbReference type="ChEBI" id="CHEBI:61976"/>
        <dbReference type="EC" id="1.14.99.66"/>
    </reaction>
</comment>
<evidence type="ECO:0000256" key="6">
    <source>
        <dbReference type="SAM" id="Coils"/>
    </source>
</evidence>
<dbReference type="InterPro" id="IPR002937">
    <property type="entry name" value="Amino_oxidase"/>
</dbReference>
<dbReference type="CTD" id="9806028"/>
<evidence type="ECO:0000256" key="8">
    <source>
        <dbReference type="SAM" id="Phobius"/>
    </source>
</evidence>
<comment type="cofactor">
    <cofactor evidence="4 5">
        <name>FAD</name>
        <dbReference type="ChEBI" id="CHEBI:57692"/>
    </cofactor>
</comment>
<comment type="function">
    <text evidence="4">Histone demethylase that specifically demethylates 'Lys-4' of histone H3, a specific tag for epigenetic transcriptional activation, thereby acting as a corepressor. Acts by oxidizing the substrate by FAD to generate the corresponding imine that is subsequently hydrolyzed. Demethylates both mono- and di-methylated 'Lys-4' of histone H3.</text>
</comment>
<evidence type="ECO:0000256" key="4">
    <source>
        <dbReference type="PIRNR" id="PIRNR038051"/>
    </source>
</evidence>
<keyword evidence="4" id="KW-0678">Repressor</keyword>
<dbReference type="PANTHER" id="PTHR10742">
    <property type="entry name" value="FLAVIN MONOAMINE OXIDASE"/>
    <property type="match status" value="1"/>
</dbReference>
<dbReference type="Gene3D" id="3.50.50.60">
    <property type="entry name" value="FAD/NAD(P)-binding domain"/>
    <property type="match status" value="2"/>
</dbReference>
<dbReference type="GeneID" id="9806028"/>
<evidence type="ECO:0000256" key="7">
    <source>
        <dbReference type="SAM" id="MobiDB-lite"/>
    </source>
</evidence>
<protein>
    <recommendedName>
        <fullName evidence="4">Lysine-specific histone demethylase</fullName>
        <ecNumber evidence="4">1.14.99.66</ecNumber>
    </recommendedName>
</protein>
<dbReference type="AlphaFoldDB" id="A0A6A5HXF9"/>
<feature type="binding site" evidence="5">
    <location>
        <position position="656"/>
    </location>
    <ligand>
        <name>FAD</name>
        <dbReference type="ChEBI" id="CHEBI:57692"/>
    </ligand>
</feature>
<dbReference type="GO" id="GO:0003682">
    <property type="term" value="F:chromatin binding"/>
    <property type="evidence" value="ECO:0007669"/>
    <property type="project" value="TreeGrafter"/>
</dbReference>
<dbReference type="SUPFAM" id="SSF46689">
    <property type="entry name" value="Homeodomain-like"/>
    <property type="match status" value="1"/>
</dbReference>
<organism evidence="10 11">
    <name type="scientific">Caenorhabditis remanei</name>
    <name type="common">Caenorhabditis vulgaris</name>
    <dbReference type="NCBI Taxonomy" id="31234"/>
    <lineage>
        <taxon>Eukaryota</taxon>
        <taxon>Metazoa</taxon>
        <taxon>Ecdysozoa</taxon>
        <taxon>Nematoda</taxon>
        <taxon>Chromadorea</taxon>
        <taxon>Rhabditida</taxon>
        <taxon>Rhabditina</taxon>
        <taxon>Rhabditomorpha</taxon>
        <taxon>Rhabditoidea</taxon>
        <taxon>Rhabditidae</taxon>
        <taxon>Peloderinae</taxon>
        <taxon>Caenorhabditis</taxon>
    </lineage>
</organism>
<sequence length="746" mass="83334">MSSEATSSDYVDDELRGEDFGPSIDDNALAAAARQARLPFDRPTEHELAFFPELWEHKTAVEVFLLIRNSTLATWQYNPQKECTASDVRNNIFPPFNSDLDLIQNVVHFLTRHGLINFGRYVRSTRITRFLVRDRRKVIIIGAGAAGISAAIQLISTGFDVTILEGRGRIGGRVHSFKTKSGQVMETGGDTLRKLEDSPMTTLLHQVSLEEHGVYDYTTIYVDGKPLNDDKIHIFLTHYESAKGALNWEAHQREHRDENGLFVSRQRAYENLMNLSERSTLIKYFNHCKSLEEVARAREKHYNQMKNLRNTALMAENRLKKLEEQGLLDNDPIMRRSLKRDVATSIQKFDEVSNAFEAADNHWKLLNEHPQAKQFMHPGSDFNTYNFMLGFEEYLIGAQLEKVQFSCDSAVNKEHGVAARLTEGVAELLLRITQRRNLDIHLNHKVVDIDYSGVDDVKVKVQKKDGEIEELTAAIVISTLPIGVLKKSISGDARAPTFTPPVPAEKAKSIRNMGSGLINKCILEFDKAFWATGSRANNQSTQFVTVSPNIRTRGSLSIWSSTPGSKVLTTYMVGDSCKDSPDDVIIQRALQTLHKVFGNNCPRTPLSAHITRWHEDEFAFGSGSFMSLRTEKSDFDELMKPLKTSDGKNRVYFAGEHTSSSYAATIQGAWMSGARAAADIANDYVGFGFVDMSGTKNVKGEDEEGGDMHIDHDGPLPEGMLADGQQANGGVVNGEIPEAKKAKIDN</sequence>
<name>A0A6A5HXF9_CAERE</name>
<dbReference type="Gene3D" id="1.10.10.10">
    <property type="entry name" value="Winged helix-like DNA-binding domain superfamily/Winged helix DNA-binding domain"/>
    <property type="match status" value="1"/>
</dbReference>
<dbReference type="FunFam" id="1.10.10.10:FF:000064">
    <property type="entry name" value="Lysine-specific histone demethylase 1A"/>
    <property type="match status" value="1"/>
</dbReference>
<feature type="compositionally biased region" description="Basic and acidic residues" evidence="7">
    <location>
        <begin position="737"/>
        <end position="746"/>
    </location>
</feature>
<keyword evidence="4" id="KW-0285">Flavoprotein</keyword>
<keyword evidence="4" id="KW-0156">Chromatin regulator</keyword>
<dbReference type="PANTHER" id="PTHR10742:SF386">
    <property type="entry name" value="LYSINE-SPECIFIC HISTONE DEMETHYLASE 1A"/>
    <property type="match status" value="1"/>
</dbReference>
<evidence type="ECO:0000259" key="9">
    <source>
        <dbReference type="PROSITE" id="PS50934"/>
    </source>
</evidence>
<dbReference type="GO" id="GO:0005634">
    <property type="term" value="C:nucleus"/>
    <property type="evidence" value="ECO:0007669"/>
    <property type="project" value="UniProtKB-SubCell"/>
</dbReference>
<dbReference type="InterPro" id="IPR036188">
    <property type="entry name" value="FAD/NAD-bd_sf"/>
</dbReference>
<dbReference type="GO" id="GO:0140682">
    <property type="term" value="F:FAD-dependent H3K4me/H3K4me3 demethylase activity"/>
    <property type="evidence" value="ECO:0007669"/>
    <property type="project" value="UniProtKB-EC"/>
</dbReference>
<feature type="region of interest" description="Disordered" evidence="7">
    <location>
        <begin position="722"/>
        <end position="746"/>
    </location>
</feature>
<dbReference type="InterPro" id="IPR036388">
    <property type="entry name" value="WH-like_DNA-bd_sf"/>
</dbReference>
<evidence type="ECO:0000256" key="3">
    <source>
        <dbReference type="ARBA" id="ARBA00023002"/>
    </source>
</evidence>
<comment type="caution">
    <text evidence="10">The sequence shown here is derived from an EMBL/GenBank/DDBJ whole genome shotgun (WGS) entry which is preliminary data.</text>
</comment>
<dbReference type="Pfam" id="PF04433">
    <property type="entry name" value="SWIRM"/>
    <property type="match status" value="1"/>
</dbReference>
<dbReference type="RefSeq" id="XP_003107396.2">
    <property type="nucleotide sequence ID" value="XM_003107348.2"/>
</dbReference>
<dbReference type="Proteomes" id="UP000483820">
    <property type="component" value="Chromosome I"/>
</dbReference>
<gene>
    <name evidence="10" type="ORF">GCK72_003543</name>
</gene>
<evidence type="ECO:0000256" key="2">
    <source>
        <dbReference type="ARBA" id="ARBA00005995"/>
    </source>
</evidence>
<keyword evidence="3 4" id="KW-0560">Oxidoreductase</keyword>